<evidence type="ECO:0000256" key="9">
    <source>
        <dbReference type="SAM" id="Phobius"/>
    </source>
</evidence>
<dbReference type="PANTHER" id="PTHR38438">
    <property type="entry name" value="RIBOFLAVIN TRANSPORTER RIBU"/>
    <property type="match status" value="1"/>
</dbReference>
<proteinExistence type="inferred from homology"/>
<organism evidence="10 11">
    <name type="scientific">Acetobacterium bakii</name>
    <dbReference type="NCBI Taxonomy" id="52689"/>
    <lineage>
        <taxon>Bacteria</taxon>
        <taxon>Bacillati</taxon>
        <taxon>Bacillota</taxon>
        <taxon>Clostridia</taxon>
        <taxon>Eubacteriales</taxon>
        <taxon>Eubacteriaceae</taxon>
        <taxon>Acetobacterium</taxon>
    </lineage>
</organism>
<protein>
    <recommendedName>
        <fullName evidence="8">Riboflavin transporter</fullName>
    </recommendedName>
</protein>
<dbReference type="InterPro" id="IPR025720">
    <property type="entry name" value="RibU"/>
</dbReference>
<evidence type="ECO:0000256" key="5">
    <source>
        <dbReference type="ARBA" id="ARBA00022692"/>
    </source>
</evidence>
<evidence type="ECO:0000313" key="11">
    <source>
        <dbReference type="Proteomes" id="UP000036873"/>
    </source>
</evidence>
<evidence type="ECO:0000256" key="2">
    <source>
        <dbReference type="ARBA" id="ARBA00005540"/>
    </source>
</evidence>
<evidence type="ECO:0000256" key="7">
    <source>
        <dbReference type="ARBA" id="ARBA00023136"/>
    </source>
</evidence>
<feature type="transmembrane region" description="Helical" evidence="9">
    <location>
        <begin position="111"/>
        <end position="137"/>
    </location>
</feature>
<dbReference type="PATRIC" id="fig|52689.4.peg.680"/>
<dbReference type="GO" id="GO:0005886">
    <property type="term" value="C:plasma membrane"/>
    <property type="evidence" value="ECO:0007669"/>
    <property type="project" value="UniProtKB-SubCell"/>
</dbReference>
<evidence type="ECO:0000256" key="4">
    <source>
        <dbReference type="ARBA" id="ARBA00022475"/>
    </source>
</evidence>
<feature type="transmembrane region" description="Helical" evidence="9">
    <location>
        <begin position="79"/>
        <end position="99"/>
    </location>
</feature>
<dbReference type="PIRSF" id="PIRSF037778">
    <property type="entry name" value="UCP037778_transp_RibU"/>
    <property type="match status" value="1"/>
</dbReference>
<dbReference type="Proteomes" id="UP000036873">
    <property type="component" value="Unassembled WGS sequence"/>
</dbReference>
<dbReference type="Pfam" id="PF12822">
    <property type="entry name" value="ECF_trnsprt"/>
    <property type="match status" value="1"/>
</dbReference>
<comment type="subcellular location">
    <subcellularLocation>
        <location evidence="1">Cell membrane</location>
        <topology evidence="1">Multi-pass membrane protein</topology>
    </subcellularLocation>
</comment>
<keyword evidence="3 8" id="KW-0813">Transport</keyword>
<dbReference type="OrthoDB" id="9809216at2"/>
<evidence type="ECO:0000256" key="8">
    <source>
        <dbReference type="PIRNR" id="PIRNR037778"/>
    </source>
</evidence>
<reference evidence="11" key="1">
    <citation type="submission" date="2015-07" db="EMBL/GenBank/DDBJ databases">
        <title>Draft genome sequence of Acetobacterium bakii DSM 8293, a potential psychrophilic chemical producer through syngas fermentation.</title>
        <authorList>
            <person name="Song Y."/>
            <person name="Hwang S."/>
            <person name="Cho B.-K."/>
        </authorList>
    </citation>
    <scope>NUCLEOTIDE SEQUENCE [LARGE SCALE GENOMIC DNA]</scope>
    <source>
        <strain evidence="11">DSM 8239</strain>
    </source>
</reference>
<feature type="transmembrane region" description="Helical" evidence="9">
    <location>
        <begin position="43"/>
        <end position="67"/>
    </location>
</feature>
<sequence>MKIKTKQLTQMAVLAAMSILLVYLIRFPIFPTAPFLEYDPADIPIFIGAFLFGPVGGLILTGVVCVLQGLTVSSASGVIGILMHFFATGSFVLVAGIIYKKNRTRKGAVIGLSAGVVVMTITMILWNIVLTPFFLGIPVEAVLPMILPIILPFNIIKAGANAAITFMVYKSVGKVLGLELPETKIAETEVK</sequence>
<gene>
    <name evidence="10" type="ORF">AKG39_07790</name>
</gene>
<dbReference type="AlphaFoldDB" id="A0A0L6U1F3"/>
<dbReference type="RefSeq" id="WP_050739823.1">
    <property type="nucleotide sequence ID" value="NZ_LGYO01000018.1"/>
</dbReference>
<evidence type="ECO:0000256" key="6">
    <source>
        <dbReference type="ARBA" id="ARBA00022989"/>
    </source>
</evidence>
<accession>A0A0L6U1F3</accession>
<evidence type="ECO:0000256" key="1">
    <source>
        <dbReference type="ARBA" id="ARBA00004651"/>
    </source>
</evidence>
<keyword evidence="11" id="KW-1185">Reference proteome</keyword>
<comment type="similarity">
    <text evidence="2 8">Belongs to the prokaryotic riboflavin transporter (P-RFT) (TC 2.A.87) family.</text>
</comment>
<evidence type="ECO:0000313" key="10">
    <source>
        <dbReference type="EMBL" id="KNZ42187.1"/>
    </source>
</evidence>
<keyword evidence="7 8" id="KW-0472">Membrane</keyword>
<dbReference type="InterPro" id="IPR024529">
    <property type="entry name" value="ECF_trnsprt_substrate-spec"/>
</dbReference>
<keyword evidence="6 9" id="KW-1133">Transmembrane helix</keyword>
<name>A0A0L6U1F3_9FIRM</name>
<dbReference type="Gene3D" id="1.10.1760.20">
    <property type="match status" value="1"/>
</dbReference>
<keyword evidence="4 8" id="KW-1003">Cell membrane</keyword>
<feature type="transmembrane region" description="Helical" evidence="9">
    <location>
        <begin position="149"/>
        <end position="169"/>
    </location>
</feature>
<comment type="caution">
    <text evidence="10">The sequence shown here is derived from an EMBL/GenBank/DDBJ whole genome shotgun (WGS) entry which is preliminary data.</text>
</comment>
<keyword evidence="5 9" id="KW-0812">Transmembrane</keyword>
<dbReference type="EMBL" id="LGYO01000018">
    <property type="protein sequence ID" value="KNZ42187.1"/>
    <property type="molecule type" value="Genomic_DNA"/>
</dbReference>
<comment type="function">
    <text evidence="8">Probably a riboflavin-binding protein that interacts with the energy-coupling factor (ECF) ABC-transporter complex.</text>
</comment>
<evidence type="ECO:0000256" key="3">
    <source>
        <dbReference type="ARBA" id="ARBA00022448"/>
    </source>
</evidence>
<dbReference type="PANTHER" id="PTHR38438:SF1">
    <property type="entry name" value="RIBOFLAVIN TRANSPORTER RIBU"/>
    <property type="match status" value="1"/>
</dbReference>
<feature type="transmembrane region" description="Helical" evidence="9">
    <location>
        <begin position="12"/>
        <end position="31"/>
    </location>
</feature>
<dbReference type="STRING" id="52689.AKG39_07790"/>
<dbReference type="GO" id="GO:0032217">
    <property type="term" value="F:riboflavin transmembrane transporter activity"/>
    <property type="evidence" value="ECO:0007669"/>
    <property type="project" value="UniProtKB-UniRule"/>
</dbReference>